<evidence type="ECO:0000313" key="2">
    <source>
        <dbReference type="EMBL" id="EXU98126.1"/>
    </source>
</evidence>
<feature type="region of interest" description="Disordered" evidence="1">
    <location>
        <begin position="48"/>
        <end position="70"/>
    </location>
</feature>
<sequence>MRKDRPDVPSGIKGWGFLSSYVKQDFTPAGWLRIPVAISRTWRPRPRRDVERPTKYGVETRPGVPMGNYKKRVPEKRFKPKDISWLGLKKTSKVGPAK</sequence>
<comment type="caution">
    <text evidence="2">The sequence shown here is derived from an EMBL/GenBank/DDBJ whole genome shotgun (WGS) entry which is preliminary data.</text>
</comment>
<dbReference type="HOGENOM" id="CLU_2334065_0_0_1"/>
<dbReference type="EMBL" id="JELW01000029">
    <property type="protein sequence ID" value="EXU98126.1"/>
    <property type="molecule type" value="Genomic_DNA"/>
</dbReference>
<dbReference type="Proteomes" id="UP000030151">
    <property type="component" value="Unassembled WGS sequence"/>
</dbReference>
<evidence type="ECO:0000313" key="3">
    <source>
        <dbReference type="Proteomes" id="UP000030151"/>
    </source>
</evidence>
<accession>A0A0A1UQJ7</accession>
<reference evidence="2 3" key="1">
    <citation type="submission" date="2014-02" db="EMBL/GenBank/DDBJ databases">
        <title>The genome sequence of the entomopathogenic fungus Metarhizium robertsii ARSEF 2575.</title>
        <authorList>
            <person name="Giuliano Garisto Donzelli B."/>
            <person name="Roe B.A."/>
            <person name="Macmil S.L."/>
            <person name="Krasnoff S.B."/>
            <person name="Gibson D.M."/>
        </authorList>
    </citation>
    <scope>NUCLEOTIDE SEQUENCE [LARGE SCALE GENOMIC DNA]</scope>
    <source>
        <strain evidence="2 3">ARSEF 2575</strain>
    </source>
</reference>
<name>A0A0A1UQJ7_9HYPO</name>
<proteinExistence type="predicted"/>
<dbReference type="AlphaFoldDB" id="A0A0A1UQJ7"/>
<gene>
    <name evidence="2" type="ORF">X797_008733</name>
</gene>
<organism evidence="2 3">
    <name type="scientific">Metarhizium robertsii</name>
    <dbReference type="NCBI Taxonomy" id="568076"/>
    <lineage>
        <taxon>Eukaryota</taxon>
        <taxon>Fungi</taxon>
        <taxon>Dikarya</taxon>
        <taxon>Ascomycota</taxon>
        <taxon>Pezizomycotina</taxon>
        <taxon>Sordariomycetes</taxon>
        <taxon>Hypocreomycetidae</taxon>
        <taxon>Hypocreales</taxon>
        <taxon>Clavicipitaceae</taxon>
        <taxon>Metarhizium</taxon>
    </lineage>
</organism>
<evidence type="ECO:0000256" key="1">
    <source>
        <dbReference type="SAM" id="MobiDB-lite"/>
    </source>
</evidence>
<protein>
    <submittedName>
        <fullName evidence="2">Uncharacterized protein</fullName>
    </submittedName>
</protein>